<sequence length="398" mass="45286">MKKRIFIAIHYLEIGGAEISLIGLLNAIDTELYDVDLFLYSHRGELLKQVPDKINLLPEIKKYDVIEKPIKEAILKGFPDIALARLWAKYQFARYAQKNQLKESSAILQYVFDAVTPLLPDINPNTEYDLAISFLTPHNIVLNKVKAKKKLAWIHTDYTKISVNVEKEIKVWSQFDHIVSISEDVTRAFLKVFPTLAGKIIGIANILSPHMVRQKALAGKVDFPTQDGRINLLSVGRFTFAKNFDNIPDICCRIMKEGCDVYWYIVGYGGDEHLIKEKIKEVGMESHVILLGKQENPYPFIKECDIYVQPSRFEGNAVTVREAQILCKPVIVANYPTAHSQITHGIDGVIVPQDNAGCAHEIAQFIKNKELQQNIVSYLKEHDYGNEKEVQKLYSLMN</sequence>
<name>A0A921FHC9_9BACT</name>
<dbReference type="PANTHER" id="PTHR12526">
    <property type="entry name" value="GLYCOSYLTRANSFERASE"/>
    <property type="match status" value="1"/>
</dbReference>
<evidence type="ECO:0000313" key="3">
    <source>
        <dbReference type="Proteomes" id="UP000718012"/>
    </source>
</evidence>
<dbReference type="Pfam" id="PF00534">
    <property type="entry name" value="Glycos_transf_1"/>
    <property type="match status" value="1"/>
</dbReference>
<feature type="domain" description="Glycosyl transferase family 1" evidence="1">
    <location>
        <begin position="226"/>
        <end position="381"/>
    </location>
</feature>
<comment type="caution">
    <text evidence="2">The sequence shown here is derived from an EMBL/GenBank/DDBJ whole genome shotgun (WGS) entry which is preliminary data.</text>
</comment>
<accession>A0A921FHC9</accession>
<dbReference type="GO" id="GO:0016757">
    <property type="term" value="F:glycosyltransferase activity"/>
    <property type="evidence" value="ECO:0007669"/>
    <property type="project" value="InterPro"/>
</dbReference>
<reference evidence="2" key="1">
    <citation type="journal article" date="2021" name="PeerJ">
        <title>Extensive microbial diversity within the chicken gut microbiome revealed by metagenomics and culture.</title>
        <authorList>
            <person name="Gilroy R."/>
            <person name="Ravi A."/>
            <person name="Getino M."/>
            <person name="Pursley I."/>
            <person name="Horton D.L."/>
            <person name="Alikhan N.F."/>
            <person name="Baker D."/>
            <person name="Gharbi K."/>
            <person name="Hall N."/>
            <person name="Watson M."/>
            <person name="Adriaenssens E.M."/>
            <person name="Foster-Nyarko E."/>
            <person name="Jarju S."/>
            <person name="Secka A."/>
            <person name="Antonio M."/>
            <person name="Oren A."/>
            <person name="Chaudhuri R.R."/>
            <person name="La Ragione R."/>
            <person name="Hildebrand F."/>
            <person name="Pallen M.J."/>
        </authorList>
    </citation>
    <scope>NUCLEOTIDE SEQUENCE</scope>
    <source>
        <strain evidence="2">CHK165-8395</strain>
    </source>
</reference>
<dbReference type="AlphaFoldDB" id="A0A921FHC9"/>
<dbReference type="InterPro" id="IPR001296">
    <property type="entry name" value="Glyco_trans_1"/>
</dbReference>
<proteinExistence type="predicted"/>
<dbReference type="CDD" id="cd03811">
    <property type="entry name" value="GT4_GT28_WabH-like"/>
    <property type="match status" value="1"/>
</dbReference>
<organism evidence="2 3">
    <name type="scientific">Phocaeicola coprocola</name>
    <dbReference type="NCBI Taxonomy" id="310298"/>
    <lineage>
        <taxon>Bacteria</taxon>
        <taxon>Pseudomonadati</taxon>
        <taxon>Bacteroidota</taxon>
        <taxon>Bacteroidia</taxon>
        <taxon>Bacteroidales</taxon>
        <taxon>Bacteroidaceae</taxon>
        <taxon>Phocaeicola</taxon>
    </lineage>
</organism>
<dbReference type="Gene3D" id="3.40.50.2000">
    <property type="entry name" value="Glycogen Phosphorylase B"/>
    <property type="match status" value="2"/>
</dbReference>
<reference evidence="2" key="2">
    <citation type="submission" date="2021-09" db="EMBL/GenBank/DDBJ databases">
        <authorList>
            <person name="Gilroy R."/>
        </authorList>
    </citation>
    <scope>NUCLEOTIDE SEQUENCE</scope>
    <source>
        <strain evidence="2">CHK165-8395</strain>
    </source>
</reference>
<evidence type="ECO:0000259" key="1">
    <source>
        <dbReference type="Pfam" id="PF00534"/>
    </source>
</evidence>
<dbReference type="Proteomes" id="UP000718012">
    <property type="component" value="Unassembled WGS sequence"/>
</dbReference>
<dbReference type="SUPFAM" id="SSF53756">
    <property type="entry name" value="UDP-Glycosyltransferase/glycogen phosphorylase"/>
    <property type="match status" value="1"/>
</dbReference>
<gene>
    <name evidence="2" type="ORF">K8U81_12055</name>
</gene>
<protein>
    <submittedName>
        <fullName evidence="2">Glycosyltransferase</fullName>
    </submittedName>
</protein>
<dbReference type="EMBL" id="DYXD01000261">
    <property type="protein sequence ID" value="HJF08894.1"/>
    <property type="molecule type" value="Genomic_DNA"/>
</dbReference>
<evidence type="ECO:0000313" key="2">
    <source>
        <dbReference type="EMBL" id="HJF08894.1"/>
    </source>
</evidence>